<dbReference type="InterPro" id="IPR025333">
    <property type="entry name" value="DUF4239"/>
</dbReference>
<dbReference type="AlphaFoldDB" id="A0A3N1D8B4"/>
<sequence length="249" mass="26922">MFKLPSTRRRDGGQDEGHRTRHDDAPLDDAPDGPTAGYAGAMLSALFLVVFAIAVIVPWTVADSARQNTYAEAQALTEAFWAAGDLPETDALMVRGALREYTAFVADAEWAPMAEGRLDEAGWAELDALRHDLGELPLKDRDQIDARDAVDEQLTTVFAARRQRAVDAGAPLPFGVLVLTVVTAGLVLAFPVLSGARPRGRVRLTYLLMALAMAVSVYLVFSINHTFTGPLGVGNDAFRTAQQEFARVP</sequence>
<feature type="region of interest" description="Disordered" evidence="1">
    <location>
        <begin position="1"/>
        <end position="33"/>
    </location>
</feature>
<evidence type="ECO:0000256" key="2">
    <source>
        <dbReference type="SAM" id="Phobius"/>
    </source>
</evidence>
<keyword evidence="2" id="KW-1133">Transmembrane helix</keyword>
<feature type="transmembrane region" description="Helical" evidence="2">
    <location>
        <begin position="204"/>
        <end position="221"/>
    </location>
</feature>
<comment type="caution">
    <text evidence="3">The sequence shown here is derived from an EMBL/GenBank/DDBJ whole genome shotgun (WGS) entry which is preliminary data.</text>
</comment>
<dbReference type="RefSeq" id="WP_123668821.1">
    <property type="nucleotide sequence ID" value="NZ_RJKE01000001.1"/>
</dbReference>
<reference evidence="3 4" key="1">
    <citation type="submission" date="2018-11" db="EMBL/GenBank/DDBJ databases">
        <title>Sequencing the genomes of 1000 actinobacteria strains.</title>
        <authorList>
            <person name="Klenk H.-P."/>
        </authorList>
    </citation>
    <scope>NUCLEOTIDE SEQUENCE [LARGE SCALE GENOMIC DNA]</scope>
    <source>
        <strain evidence="3 4">DSM 44254</strain>
    </source>
</reference>
<keyword evidence="4" id="KW-1185">Reference proteome</keyword>
<protein>
    <submittedName>
        <fullName evidence="3">Uncharacterized protein DUF4239</fullName>
    </submittedName>
</protein>
<evidence type="ECO:0000256" key="1">
    <source>
        <dbReference type="SAM" id="MobiDB-lite"/>
    </source>
</evidence>
<dbReference type="OrthoDB" id="940913at2"/>
<feature type="transmembrane region" description="Helical" evidence="2">
    <location>
        <begin position="36"/>
        <end position="57"/>
    </location>
</feature>
<evidence type="ECO:0000313" key="4">
    <source>
        <dbReference type="Proteomes" id="UP000272400"/>
    </source>
</evidence>
<keyword evidence="2" id="KW-0812">Transmembrane</keyword>
<feature type="transmembrane region" description="Helical" evidence="2">
    <location>
        <begin position="171"/>
        <end position="192"/>
    </location>
</feature>
<proteinExistence type="predicted"/>
<accession>A0A3N1D8B4</accession>
<dbReference type="EMBL" id="RJKE01000001">
    <property type="protein sequence ID" value="ROO89783.1"/>
    <property type="molecule type" value="Genomic_DNA"/>
</dbReference>
<keyword evidence="2" id="KW-0472">Membrane</keyword>
<organism evidence="3 4">
    <name type="scientific">Actinocorallia herbida</name>
    <dbReference type="NCBI Taxonomy" id="58109"/>
    <lineage>
        <taxon>Bacteria</taxon>
        <taxon>Bacillati</taxon>
        <taxon>Actinomycetota</taxon>
        <taxon>Actinomycetes</taxon>
        <taxon>Streptosporangiales</taxon>
        <taxon>Thermomonosporaceae</taxon>
        <taxon>Actinocorallia</taxon>
    </lineage>
</organism>
<gene>
    <name evidence="3" type="ORF">EDD29_7491</name>
</gene>
<feature type="compositionally biased region" description="Basic and acidic residues" evidence="1">
    <location>
        <begin position="8"/>
        <end position="25"/>
    </location>
</feature>
<evidence type="ECO:0000313" key="3">
    <source>
        <dbReference type="EMBL" id="ROO89783.1"/>
    </source>
</evidence>
<dbReference type="Proteomes" id="UP000272400">
    <property type="component" value="Unassembled WGS sequence"/>
</dbReference>
<dbReference type="Pfam" id="PF14023">
    <property type="entry name" value="Bestrophin-like"/>
    <property type="match status" value="1"/>
</dbReference>
<name>A0A3N1D8B4_9ACTN</name>